<dbReference type="Proteomes" id="UP000051952">
    <property type="component" value="Unassembled WGS sequence"/>
</dbReference>
<feature type="domain" description="Clu" evidence="1">
    <location>
        <begin position="44"/>
        <end position="261"/>
    </location>
</feature>
<dbReference type="AlphaFoldDB" id="A0A0S4JEK6"/>
<accession>A0A0S4JEK6</accession>
<protein>
    <recommendedName>
        <fullName evidence="1">Clu domain-containing protein</fullName>
    </recommendedName>
</protein>
<dbReference type="OrthoDB" id="5986190at2759"/>
<gene>
    <name evidence="2" type="ORF">BSAL_16975</name>
</gene>
<organism evidence="2 3">
    <name type="scientific">Bodo saltans</name>
    <name type="common">Flagellated protozoan</name>
    <dbReference type="NCBI Taxonomy" id="75058"/>
    <lineage>
        <taxon>Eukaryota</taxon>
        <taxon>Discoba</taxon>
        <taxon>Euglenozoa</taxon>
        <taxon>Kinetoplastea</taxon>
        <taxon>Metakinetoplastina</taxon>
        <taxon>Eubodonida</taxon>
        <taxon>Bodonidae</taxon>
        <taxon>Bodo</taxon>
    </lineage>
</organism>
<proteinExistence type="predicted"/>
<evidence type="ECO:0000259" key="1">
    <source>
        <dbReference type="PROSITE" id="PS51823"/>
    </source>
</evidence>
<dbReference type="Gene3D" id="1.25.40.10">
    <property type="entry name" value="Tetratricopeptide repeat domain"/>
    <property type="match status" value="1"/>
</dbReference>
<dbReference type="InterPro" id="IPR025697">
    <property type="entry name" value="CLU_dom"/>
</dbReference>
<evidence type="ECO:0000313" key="2">
    <source>
        <dbReference type="EMBL" id="CUG88725.1"/>
    </source>
</evidence>
<dbReference type="InterPro" id="IPR011990">
    <property type="entry name" value="TPR-like_helical_dom_sf"/>
</dbReference>
<dbReference type="SUPFAM" id="SSF48452">
    <property type="entry name" value="TPR-like"/>
    <property type="match status" value="1"/>
</dbReference>
<sequence>MGSAFSEAEEIPAQIFRSANTSKRRMWLKSTDVLDVRVSTSVVEETFAKLYYETYFTECSRKRDASDFFPNEEFQMAVDTLEENPAAHAADLQGVAQKYLHDITDFVTNIVDDVAAEVYRPVRIAPGVGRAYVEKGFFFFVWDSYVGEKFGRLELRNCRRVMELQTMSVHVPLTYHMVYKGRGTTIQSLVPINHNTRIREADSAELHCLAQEISAAFCLGSYEDDRVSYFLPSQIQAHVGRDARMYFLQNSYWSPPWLSSKGERSGPEQRFSCVRAELLIRKGHPICCRAFQKDALATENASAVMTMRRLLDHTLHEVPSILGTVQDTSPDSVVVRFRRLGFNYSMLGMLLLSLFRNVSPPERAVRAVLSEMYIRGIRQYIMWKTQPAVRAAMATTPNNATSAGAAASEAKMQGMMMAERDENGDDYDGFINGMDSVGSQSFIDEVMLVLRAFLEYQGAPQPRVATLLTRAIPAPMDIFGGEVIPHIYKKFRLLPMDVDLYGKIDDEQKLEIYKRVCKSLGVRIENGVVSRVLPIVLQPGVPRTFLPEWVLRHTDVLVQRLLRKQASRSDWLKFGPALIPLLRLQPQNLAFYPQLEKILVTLQQHPTFTFHVLQHCFSLAALNIVIHHREQLIESITDRHILILLYRKRAFAYSEQGRITEAAEEMRSALVQAEYVLEACGNHYSQQFRRLTSEYSYYVNSSDLHIEMNMLRLLSRYCEPDVLIADDFLQLAVTRKRMHTNSAVDEMELEWDLSRAIRLYAQTLGDKHPKAIRAMANLAIVWYETNREEDARLVLQSLVRECGDACPADVKDIALRMNPTKLVEADGGAHHPGSSWKNATNVLLIPNEHELQRWDPLMFILHVPRFGI</sequence>
<name>A0A0S4JEK6_BODSA</name>
<reference evidence="3" key="1">
    <citation type="submission" date="2015-09" db="EMBL/GenBank/DDBJ databases">
        <authorList>
            <consortium name="Pathogen Informatics"/>
        </authorList>
    </citation>
    <scope>NUCLEOTIDE SEQUENCE [LARGE SCALE GENOMIC DNA]</scope>
    <source>
        <strain evidence="3">Lake Konstanz</strain>
    </source>
</reference>
<dbReference type="VEuPathDB" id="TriTrypDB:BSAL_16975"/>
<dbReference type="EMBL" id="CYKH01001670">
    <property type="protein sequence ID" value="CUG88725.1"/>
    <property type="molecule type" value="Genomic_DNA"/>
</dbReference>
<keyword evidence="3" id="KW-1185">Reference proteome</keyword>
<evidence type="ECO:0000313" key="3">
    <source>
        <dbReference type="Proteomes" id="UP000051952"/>
    </source>
</evidence>
<dbReference type="PROSITE" id="PS51823">
    <property type="entry name" value="CLU"/>
    <property type="match status" value="1"/>
</dbReference>